<reference evidence="9 12" key="2">
    <citation type="submission" date="2022-05" db="EMBL/GenBank/DDBJ databases">
        <title>Genome Sequencing of Bee-Associated Microbes.</title>
        <authorList>
            <person name="Dunlap C."/>
        </authorList>
    </citation>
    <scope>NUCLEOTIDE SEQUENCE [LARGE SCALE GENOMIC DNA]</scope>
    <source>
        <strain evidence="9 12">NRRL B-23120</strain>
    </source>
</reference>
<evidence type="ECO:0000313" key="10">
    <source>
        <dbReference type="EMBL" id="QAV18890.1"/>
    </source>
</evidence>
<sequence>MNNNKMKIISIGGLDKSGKHTQSKLLTERLRSEGFKVMSSEFHRYETPTGELIMKWLRKEWEVSAETIELIMAADKQAQQDWFTELENEKYEFLILDRYSLCQVAYGLANGRDGRWIMELQKYMRKPDLDIIIDIPAEESMKRKGKHGENDRYESDLGLLTRVRSNYKNVSTNYSAPAKAIVDGLRSVEEIYKDIAKIVNKEFRQ</sequence>
<dbReference type="OrthoDB" id="9774907at2"/>
<dbReference type="Gene3D" id="3.40.50.300">
    <property type="entry name" value="P-loop containing nucleotide triphosphate hydrolases"/>
    <property type="match status" value="1"/>
</dbReference>
<keyword evidence="12" id="KW-1185">Reference proteome</keyword>
<dbReference type="KEGG" id="pchi:PC41400_14865"/>
<dbReference type="GeneID" id="95376097"/>
<dbReference type="Proteomes" id="UP000288943">
    <property type="component" value="Chromosome"/>
</dbReference>
<evidence type="ECO:0000256" key="3">
    <source>
        <dbReference type="ARBA" id="ARBA00022727"/>
    </source>
</evidence>
<keyword evidence="2 7" id="KW-0808">Transferase</keyword>
<evidence type="ECO:0000256" key="4">
    <source>
        <dbReference type="ARBA" id="ARBA00022741"/>
    </source>
</evidence>
<comment type="similarity">
    <text evidence="1 7">Belongs to the thymidylate kinase family.</text>
</comment>
<evidence type="ECO:0000313" key="11">
    <source>
        <dbReference type="Proteomes" id="UP000288943"/>
    </source>
</evidence>
<evidence type="ECO:0000256" key="1">
    <source>
        <dbReference type="ARBA" id="ARBA00009776"/>
    </source>
</evidence>
<dbReference type="CDD" id="cd01672">
    <property type="entry name" value="TMPK"/>
    <property type="match status" value="1"/>
</dbReference>
<dbReference type="EMBL" id="CP026520">
    <property type="protein sequence ID" value="QAV18890.1"/>
    <property type="molecule type" value="Genomic_DNA"/>
</dbReference>
<dbReference type="Proteomes" id="UP001527202">
    <property type="component" value="Unassembled WGS sequence"/>
</dbReference>
<dbReference type="InterPro" id="IPR018094">
    <property type="entry name" value="Thymidylate_kinase"/>
</dbReference>
<accession>A0A410WX30</accession>
<dbReference type="SUPFAM" id="SSF52540">
    <property type="entry name" value="P-loop containing nucleoside triphosphate hydrolases"/>
    <property type="match status" value="1"/>
</dbReference>
<reference evidence="10 11" key="1">
    <citation type="submission" date="2018-01" db="EMBL/GenBank/DDBJ databases">
        <title>The whole genome sequencing and assembly of Paenibacillus chitinolyticus KCCM 41400 strain.</title>
        <authorList>
            <person name="Kim J.-Y."/>
            <person name="Park M.-K."/>
            <person name="Lee Y.-J."/>
            <person name="Yi H."/>
            <person name="Bahn Y.-S."/>
            <person name="Kim J.F."/>
            <person name="Lee D.-W."/>
        </authorList>
    </citation>
    <scope>NUCLEOTIDE SEQUENCE [LARGE SCALE GENOMIC DNA]</scope>
    <source>
        <strain evidence="10 11">KCCM 41400</strain>
    </source>
</reference>
<dbReference type="InterPro" id="IPR027417">
    <property type="entry name" value="P-loop_NTPase"/>
</dbReference>
<comment type="caution">
    <text evidence="7">Lacks conserved residue(s) required for the propagation of feature annotation.</text>
</comment>
<evidence type="ECO:0000256" key="7">
    <source>
        <dbReference type="HAMAP-Rule" id="MF_00165"/>
    </source>
</evidence>
<dbReference type="PANTHER" id="PTHR10344:SF1">
    <property type="entry name" value="THYMIDYLATE KINASE"/>
    <property type="match status" value="1"/>
</dbReference>
<proteinExistence type="inferred from homology"/>
<organism evidence="10 11">
    <name type="scientific">Paenibacillus chitinolyticus</name>
    <dbReference type="NCBI Taxonomy" id="79263"/>
    <lineage>
        <taxon>Bacteria</taxon>
        <taxon>Bacillati</taxon>
        <taxon>Bacillota</taxon>
        <taxon>Bacilli</taxon>
        <taxon>Bacillales</taxon>
        <taxon>Paenibacillaceae</taxon>
        <taxon>Paenibacillus</taxon>
    </lineage>
</organism>
<comment type="function">
    <text evidence="7">Phosphorylation of dTMP to form dTDP in both de novo and salvage pathways of dTTP synthesis.</text>
</comment>
<feature type="domain" description="Thymidylate kinase-like" evidence="8">
    <location>
        <begin position="11"/>
        <end position="195"/>
    </location>
</feature>
<comment type="catalytic activity">
    <reaction evidence="7">
        <text>dTMP + ATP = dTDP + ADP</text>
        <dbReference type="Rhea" id="RHEA:13517"/>
        <dbReference type="ChEBI" id="CHEBI:30616"/>
        <dbReference type="ChEBI" id="CHEBI:58369"/>
        <dbReference type="ChEBI" id="CHEBI:63528"/>
        <dbReference type="ChEBI" id="CHEBI:456216"/>
        <dbReference type="EC" id="2.7.4.9"/>
    </reaction>
</comment>
<gene>
    <name evidence="7" type="primary">tmk</name>
    <name evidence="9" type="ORF">M5X16_29230</name>
    <name evidence="10" type="ORF">PC41400_14865</name>
</gene>
<name>A0A410WX30_9BACL</name>
<keyword evidence="6 7" id="KW-0067">ATP-binding</keyword>
<dbReference type="GO" id="GO:0004798">
    <property type="term" value="F:dTMP kinase activity"/>
    <property type="evidence" value="ECO:0007669"/>
    <property type="project" value="UniProtKB-UniRule"/>
</dbReference>
<keyword evidence="4 7" id="KW-0547">Nucleotide-binding</keyword>
<dbReference type="GO" id="GO:0005524">
    <property type="term" value="F:ATP binding"/>
    <property type="evidence" value="ECO:0007669"/>
    <property type="project" value="UniProtKB-UniRule"/>
</dbReference>
<dbReference type="GO" id="GO:0006235">
    <property type="term" value="P:dTTP biosynthetic process"/>
    <property type="evidence" value="ECO:0007669"/>
    <property type="project" value="UniProtKB-UniRule"/>
</dbReference>
<evidence type="ECO:0000313" key="12">
    <source>
        <dbReference type="Proteomes" id="UP001527202"/>
    </source>
</evidence>
<dbReference type="GO" id="GO:0006227">
    <property type="term" value="P:dUDP biosynthetic process"/>
    <property type="evidence" value="ECO:0007669"/>
    <property type="project" value="TreeGrafter"/>
</dbReference>
<dbReference type="EMBL" id="JAMDMJ010000055">
    <property type="protein sequence ID" value="MCY9599837.1"/>
    <property type="molecule type" value="Genomic_DNA"/>
</dbReference>
<evidence type="ECO:0000256" key="6">
    <source>
        <dbReference type="ARBA" id="ARBA00022840"/>
    </source>
</evidence>
<dbReference type="Pfam" id="PF02223">
    <property type="entry name" value="Thymidylate_kin"/>
    <property type="match status" value="1"/>
</dbReference>
<dbReference type="PANTHER" id="PTHR10344">
    <property type="entry name" value="THYMIDYLATE KINASE"/>
    <property type="match status" value="1"/>
</dbReference>
<dbReference type="GO" id="GO:0005737">
    <property type="term" value="C:cytoplasm"/>
    <property type="evidence" value="ECO:0007669"/>
    <property type="project" value="TreeGrafter"/>
</dbReference>
<keyword evidence="3 7" id="KW-0545">Nucleotide biosynthesis</keyword>
<protein>
    <recommendedName>
        <fullName evidence="7">Thymidylate kinase</fullName>
        <ecNumber evidence="7">2.7.4.9</ecNumber>
    </recommendedName>
    <alternativeName>
        <fullName evidence="7">dTMP kinase</fullName>
    </alternativeName>
</protein>
<dbReference type="EC" id="2.7.4.9" evidence="7"/>
<dbReference type="HAMAP" id="MF_00165">
    <property type="entry name" value="Thymidylate_kinase"/>
    <property type="match status" value="1"/>
</dbReference>
<evidence type="ECO:0000259" key="8">
    <source>
        <dbReference type="Pfam" id="PF02223"/>
    </source>
</evidence>
<dbReference type="AlphaFoldDB" id="A0A410WX30"/>
<evidence type="ECO:0000256" key="2">
    <source>
        <dbReference type="ARBA" id="ARBA00022679"/>
    </source>
</evidence>
<evidence type="ECO:0000256" key="5">
    <source>
        <dbReference type="ARBA" id="ARBA00022777"/>
    </source>
</evidence>
<dbReference type="GO" id="GO:0006233">
    <property type="term" value="P:dTDP biosynthetic process"/>
    <property type="evidence" value="ECO:0007669"/>
    <property type="project" value="InterPro"/>
</dbReference>
<dbReference type="InterPro" id="IPR039430">
    <property type="entry name" value="Thymidylate_kin-like_dom"/>
</dbReference>
<evidence type="ECO:0000313" key="9">
    <source>
        <dbReference type="EMBL" id="MCY9599837.1"/>
    </source>
</evidence>
<keyword evidence="5 7" id="KW-0418">Kinase</keyword>
<dbReference type="RefSeq" id="WP_042227603.1">
    <property type="nucleotide sequence ID" value="NZ_CP026520.1"/>
</dbReference>